<accession>A0ABQ5UW79</accession>
<name>A0ABQ5UW79_9HYPH</name>
<proteinExistence type="predicted"/>
<evidence type="ECO:0000313" key="2">
    <source>
        <dbReference type="Proteomes" id="UP001161405"/>
    </source>
</evidence>
<reference evidence="1" key="2">
    <citation type="submission" date="2023-01" db="EMBL/GenBank/DDBJ databases">
        <title>Draft genome sequence of Maritalea porphyrae strain NBRC 107169.</title>
        <authorList>
            <person name="Sun Q."/>
            <person name="Mori K."/>
        </authorList>
    </citation>
    <scope>NUCLEOTIDE SEQUENCE</scope>
    <source>
        <strain evidence="1">NBRC 107169</strain>
    </source>
</reference>
<protein>
    <submittedName>
        <fullName evidence="1">Uncharacterized protein</fullName>
    </submittedName>
</protein>
<comment type="caution">
    <text evidence="1">The sequence shown here is derived from an EMBL/GenBank/DDBJ whole genome shotgun (WGS) entry which is preliminary data.</text>
</comment>
<dbReference type="Proteomes" id="UP001161405">
    <property type="component" value="Unassembled WGS sequence"/>
</dbReference>
<evidence type="ECO:0000313" key="1">
    <source>
        <dbReference type="EMBL" id="GLQ18636.1"/>
    </source>
</evidence>
<dbReference type="EMBL" id="BSNI01000002">
    <property type="protein sequence ID" value="GLQ18636.1"/>
    <property type="molecule type" value="Genomic_DNA"/>
</dbReference>
<keyword evidence="2" id="KW-1185">Reference proteome</keyword>
<gene>
    <name evidence="1" type="ORF">GCM10007879_28850</name>
</gene>
<dbReference type="RefSeq" id="WP_284365669.1">
    <property type="nucleotide sequence ID" value="NZ_BSNI01000002.1"/>
</dbReference>
<reference evidence="1" key="1">
    <citation type="journal article" date="2014" name="Int. J. Syst. Evol. Microbiol.">
        <title>Complete genome of a new Firmicutes species belonging to the dominant human colonic microbiota ('Ruminococcus bicirculans') reveals two chromosomes and a selective capacity to utilize plant glucans.</title>
        <authorList>
            <consortium name="NISC Comparative Sequencing Program"/>
            <person name="Wegmann U."/>
            <person name="Louis P."/>
            <person name="Goesmann A."/>
            <person name="Henrissat B."/>
            <person name="Duncan S.H."/>
            <person name="Flint H.J."/>
        </authorList>
    </citation>
    <scope>NUCLEOTIDE SEQUENCE</scope>
    <source>
        <strain evidence="1">NBRC 107169</strain>
    </source>
</reference>
<sequence>MHDLEQLKALASFEPKSELASSDANKRKSTLLRIAQNIAERSQQSSVAEMLNSVMAISARTRRVLHEPVNVELDVFNQDGSRAVVLEFGHCER</sequence>
<organism evidence="1 2">
    <name type="scientific">Maritalea porphyrae</name>
    <dbReference type="NCBI Taxonomy" id="880732"/>
    <lineage>
        <taxon>Bacteria</taxon>
        <taxon>Pseudomonadati</taxon>
        <taxon>Pseudomonadota</taxon>
        <taxon>Alphaproteobacteria</taxon>
        <taxon>Hyphomicrobiales</taxon>
        <taxon>Devosiaceae</taxon>
        <taxon>Maritalea</taxon>
    </lineage>
</organism>